<dbReference type="InterPro" id="IPR008259">
    <property type="entry name" value="FMN_hydac_DH_AS"/>
</dbReference>
<dbReference type="AlphaFoldDB" id="A0AAE9YE41"/>
<evidence type="ECO:0000256" key="4">
    <source>
        <dbReference type="ARBA" id="ARBA00023002"/>
    </source>
</evidence>
<dbReference type="InterPro" id="IPR012133">
    <property type="entry name" value="Alpha-hydoxy_acid_DH_FMN"/>
</dbReference>
<dbReference type="PROSITE" id="PS51349">
    <property type="entry name" value="FMN_HYDROXY_ACID_DH_2"/>
    <property type="match status" value="1"/>
</dbReference>
<feature type="binding site" evidence="7">
    <location>
        <position position="264"/>
    </location>
    <ligand>
        <name>FMN</name>
        <dbReference type="ChEBI" id="CHEBI:58210"/>
    </ligand>
</feature>
<dbReference type="InterPro" id="IPR037396">
    <property type="entry name" value="FMN_HAD"/>
</dbReference>
<feature type="binding site" evidence="7">
    <location>
        <position position="165"/>
    </location>
    <ligand>
        <name>FMN</name>
        <dbReference type="ChEBI" id="CHEBI:58210"/>
    </ligand>
</feature>
<evidence type="ECO:0000256" key="2">
    <source>
        <dbReference type="ARBA" id="ARBA00022630"/>
    </source>
</evidence>
<dbReference type="NCBIfam" id="NF008398">
    <property type="entry name" value="PRK11197.1"/>
    <property type="match status" value="1"/>
</dbReference>
<feature type="binding site" evidence="7">
    <location>
        <begin position="87"/>
        <end position="89"/>
    </location>
    <ligand>
        <name>FMN</name>
        <dbReference type="ChEBI" id="CHEBI:58210"/>
    </ligand>
</feature>
<dbReference type="GO" id="GO:0005886">
    <property type="term" value="C:plasma membrane"/>
    <property type="evidence" value="ECO:0007669"/>
    <property type="project" value="TreeGrafter"/>
</dbReference>
<feature type="binding site" evidence="7">
    <location>
        <position position="288"/>
    </location>
    <ligand>
        <name>glyoxylate</name>
        <dbReference type="ChEBI" id="CHEBI:36655"/>
    </ligand>
</feature>
<evidence type="ECO:0000259" key="8">
    <source>
        <dbReference type="PROSITE" id="PS51349"/>
    </source>
</evidence>
<dbReference type="PIRSF" id="PIRSF000138">
    <property type="entry name" value="Al-hdrx_acd_dh"/>
    <property type="match status" value="1"/>
</dbReference>
<feature type="binding site" evidence="7">
    <location>
        <position position="116"/>
    </location>
    <ligand>
        <name>FMN</name>
        <dbReference type="ChEBI" id="CHEBI:58210"/>
    </ligand>
</feature>
<dbReference type="SUPFAM" id="SSF51395">
    <property type="entry name" value="FMN-linked oxidoreductases"/>
    <property type="match status" value="1"/>
</dbReference>
<feature type="active site" description="Proton acceptor" evidence="6">
    <location>
        <position position="288"/>
    </location>
</feature>
<dbReference type="InterPro" id="IPR013785">
    <property type="entry name" value="Aldolase_TIM"/>
</dbReference>
<dbReference type="GO" id="GO:0004459">
    <property type="term" value="F:L-lactate dehydrogenase (NAD+) activity"/>
    <property type="evidence" value="ECO:0007669"/>
    <property type="project" value="UniProtKB-EC"/>
</dbReference>
<dbReference type="Gene3D" id="3.20.20.70">
    <property type="entry name" value="Aldolase class I"/>
    <property type="match status" value="1"/>
</dbReference>
<dbReference type="PROSITE" id="PS00557">
    <property type="entry name" value="FMN_HYDROXY_ACID_DH_1"/>
    <property type="match status" value="1"/>
</dbReference>
<feature type="binding site" evidence="7">
    <location>
        <position position="291"/>
    </location>
    <ligand>
        <name>glyoxylate</name>
        <dbReference type="ChEBI" id="CHEBI:36655"/>
    </ligand>
</feature>
<dbReference type="InterPro" id="IPR000262">
    <property type="entry name" value="FMN-dep_DH"/>
</dbReference>
<evidence type="ECO:0000256" key="7">
    <source>
        <dbReference type="PIRSR" id="PIRSR000138-2"/>
    </source>
</evidence>
<evidence type="ECO:0000256" key="5">
    <source>
        <dbReference type="ARBA" id="ARBA00024042"/>
    </source>
</evidence>
<feature type="binding site" evidence="7">
    <location>
        <position position="137"/>
    </location>
    <ligand>
        <name>FMN</name>
        <dbReference type="ChEBI" id="CHEBI:58210"/>
    </ligand>
</feature>
<evidence type="ECO:0000313" key="9">
    <source>
        <dbReference type="EMBL" id="WCO66176.1"/>
    </source>
</evidence>
<feature type="binding site" evidence="7">
    <location>
        <begin position="342"/>
        <end position="343"/>
    </location>
    <ligand>
        <name>FMN</name>
        <dbReference type="ChEBI" id="CHEBI:58210"/>
    </ligand>
</feature>
<feature type="binding site" evidence="7">
    <location>
        <begin position="319"/>
        <end position="323"/>
    </location>
    <ligand>
        <name>FMN</name>
        <dbReference type="ChEBI" id="CHEBI:58210"/>
    </ligand>
</feature>
<evidence type="ECO:0000256" key="3">
    <source>
        <dbReference type="ARBA" id="ARBA00022643"/>
    </source>
</evidence>
<keyword evidence="4 9" id="KW-0560">Oxidoreductase</keyword>
<gene>
    <name evidence="9" type="ORF">PO878_16870</name>
</gene>
<dbReference type="PANTHER" id="PTHR10578">
    <property type="entry name" value="S -2-HYDROXY-ACID OXIDASE-RELATED"/>
    <property type="match status" value="1"/>
</dbReference>
<dbReference type="CDD" id="cd02809">
    <property type="entry name" value="alpha_hydroxyacid_oxid_FMN"/>
    <property type="match status" value="1"/>
</dbReference>
<protein>
    <submittedName>
        <fullName evidence="9">L-lactate dehydrogenase</fullName>
        <ecNumber evidence="9">1.1.1.27</ecNumber>
    </submittedName>
</protein>
<feature type="domain" description="FMN hydroxy acid dehydrogenase" evidence="8">
    <location>
        <begin position="8"/>
        <end position="392"/>
    </location>
</feature>
<feature type="binding site" evidence="7">
    <location>
        <position position="286"/>
    </location>
    <ligand>
        <name>FMN</name>
        <dbReference type="ChEBI" id="CHEBI:58210"/>
    </ligand>
</feature>
<evidence type="ECO:0000256" key="1">
    <source>
        <dbReference type="ARBA" id="ARBA00001917"/>
    </source>
</evidence>
<dbReference type="GO" id="GO:0009060">
    <property type="term" value="P:aerobic respiration"/>
    <property type="evidence" value="ECO:0007669"/>
    <property type="project" value="TreeGrafter"/>
</dbReference>
<sequence>MRLSSDRHLGLAPATPSDYRELARRRLPRQLFDYIDGGAYSEATMAANVDDLEAVQLRQRVLRDVSERRQATEVLGQPLALPVILGPVGLGGMFATRAEVAAARAAEAAGVPFVESTVSICSVEEVAEATTRPPWFQLYVMRDRAYAEDLMARAAAVGSPVLVLTVDLAVVGARHRDTRNAMVGEVSAWAKARRGLDLVSHPRWVRDVAVGGKPLTFGNLEKAVPGASTPDAFRDWVDSQFDPSVTWDDIAWVREHWDGKLLVKGVLDPEDARRAVDAGVDGLVVSNHGGRQLDAVPSGAAALPGVAEAVGDQVEVLADGGVRSGLDVVKLMALGARACLLGRAWAWAVAARGEAGVAHVLEVIRADIDVALGLTGTTDVRDLTPDALLLPD</sequence>
<dbReference type="FunFam" id="3.20.20.70:FF:000029">
    <property type="entry name" value="L-lactate dehydrogenase"/>
    <property type="match status" value="1"/>
</dbReference>
<evidence type="ECO:0000256" key="6">
    <source>
        <dbReference type="PIRSR" id="PIRSR000138-1"/>
    </source>
</evidence>
<feature type="binding site" evidence="7">
    <location>
        <position position="174"/>
    </location>
    <ligand>
        <name>glyoxylate</name>
        <dbReference type="ChEBI" id="CHEBI:36655"/>
    </ligand>
</feature>
<dbReference type="KEGG" id="ima:PO878_16870"/>
<feature type="binding site" evidence="7">
    <location>
        <position position="34"/>
    </location>
    <ligand>
        <name>glyoxylate</name>
        <dbReference type="ChEBI" id="CHEBI:36655"/>
    </ligand>
</feature>
<name>A0AAE9YE41_9ACTN</name>
<accession>A0AAE9YE41</accession>
<dbReference type="EMBL" id="CP116942">
    <property type="protein sequence ID" value="WCO66176.1"/>
    <property type="molecule type" value="Genomic_DNA"/>
</dbReference>
<organism evidence="9 10">
    <name type="scientific">Iamia majanohamensis</name>
    <dbReference type="NCBI Taxonomy" id="467976"/>
    <lineage>
        <taxon>Bacteria</taxon>
        <taxon>Bacillati</taxon>
        <taxon>Actinomycetota</taxon>
        <taxon>Acidimicrobiia</taxon>
        <taxon>Acidimicrobiales</taxon>
        <taxon>Iamiaceae</taxon>
        <taxon>Iamia</taxon>
    </lineage>
</organism>
<evidence type="ECO:0000313" key="10">
    <source>
        <dbReference type="Proteomes" id="UP001216390"/>
    </source>
</evidence>
<feature type="binding site" evidence="7">
    <location>
        <position position="139"/>
    </location>
    <ligand>
        <name>glyoxylate</name>
        <dbReference type="ChEBI" id="CHEBI:36655"/>
    </ligand>
</feature>
<dbReference type="Pfam" id="PF01070">
    <property type="entry name" value="FMN_dh"/>
    <property type="match status" value="1"/>
</dbReference>
<reference evidence="9" key="1">
    <citation type="submission" date="2023-01" db="EMBL/GenBank/DDBJ databases">
        <title>The diversity of Class Acidimicrobiia in South China Sea sediment environments and the proposal of Iamia marina sp. nov., a novel species of the genus Iamia.</title>
        <authorList>
            <person name="He Y."/>
            <person name="Tian X."/>
        </authorList>
    </citation>
    <scope>NUCLEOTIDE SEQUENCE</scope>
    <source>
        <strain evidence="9">DSM 19957</strain>
    </source>
</reference>
<dbReference type="PANTHER" id="PTHR10578:SF85">
    <property type="entry name" value="L-LACTATE DEHYDROGENASE"/>
    <property type="match status" value="1"/>
</dbReference>
<comment type="cofactor">
    <cofactor evidence="1">
        <name>FMN</name>
        <dbReference type="ChEBI" id="CHEBI:58210"/>
    </cofactor>
</comment>
<dbReference type="EC" id="1.1.1.27" evidence="9"/>
<dbReference type="GO" id="GO:0010181">
    <property type="term" value="F:FMN binding"/>
    <property type="evidence" value="ECO:0007669"/>
    <property type="project" value="InterPro"/>
</dbReference>
<proteinExistence type="inferred from homology"/>
<comment type="similarity">
    <text evidence="5">Belongs to the FMN-dependent alpha-hydroxy acid dehydrogenase family.</text>
</comment>
<keyword evidence="2 7" id="KW-0285">Flavoprotein</keyword>
<keyword evidence="10" id="KW-1185">Reference proteome</keyword>
<keyword evidence="3 7" id="KW-0288">FMN</keyword>
<dbReference type="Proteomes" id="UP001216390">
    <property type="component" value="Chromosome"/>
</dbReference>